<gene>
    <name evidence="1" type="ORF">H3N35_15480</name>
</gene>
<reference evidence="1 2" key="1">
    <citation type="journal article" date="2022" name="Mar. Drugs">
        <title>Bioassay-Guided Fractionation Leads to the Detection of Cholic Acid Generated by the Rare Thalassomonas sp.</title>
        <authorList>
            <person name="Pheiffer F."/>
            <person name="Schneider Y.K."/>
            <person name="Hansen E.H."/>
            <person name="Andersen J.H."/>
            <person name="Isaksson J."/>
            <person name="Busche T."/>
            <person name="R C."/>
            <person name="Kalinowski J."/>
            <person name="Zyl L.V."/>
            <person name="Trindade M."/>
        </authorList>
    </citation>
    <scope>NUCLEOTIDE SEQUENCE [LARGE SCALE GENOMIC DNA]</scope>
    <source>
        <strain evidence="1 2">A5K-61T</strain>
    </source>
</reference>
<organism evidence="1 2">
    <name type="scientific">Thalassomonas haliotis</name>
    <dbReference type="NCBI Taxonomy" id="485448"/>
    <lineage>
        <taxon>Bacteria</taxon>
        <taxon>Pseudomonadati</taxon>
        <taxon>Pseudomonadota</taxon>
        <taxon>Gammaproteobacteria</taxon>
        <taxon>Alteromonadales</taxon>
        <taxon>Colwelliaceae</taxon>
        <taxon>Thalassomonas</taxon>
    </lineage>
</organism>
<protein>
    <submittedName>
        <fullName evidence="1">Uncharacterized protein</fullName>
    </submittedName>
</protein>
<sequence length="96" mass="10508">MSLFLSKASKSKVIYKWQVNLASIVTFTGFAQETMRISTGEALPDSLEKHQGDGQTLYIVTTVSSVFTWHAHTLTALTVSLTVSKQNTSLKASARD</sequence>
<name>A0ABY7V8T2_9GAMM</name>
<keyword evidence="2" id="KW-1185">Reference proteome</keyword>
<proteinExistence type="predicted"/>
<accession>A0ABY7V8T2</accession>
<evidence type="ECO:0000313" key="1">
    <source>
        <dbReference type="EMBL" id="WDE09720.1"/>
    </source>
</evidence>
<dbReference type="RefSeq" id="WP_274049686.1">
    <property type="nucleotide sequence ID" value="NZ_CP059693.1"/>
</dbReference>
<dbReference type="EMBL" id="CP059693">
    <property type="protein sequence ID" value="WDE09720.1"/>
    <property type="molecule type" value="Genomic_DNA"/>
</dbReference>
<evidence type="ECO:0000313" key="2">
    <source>
        <dbReference type="Proteomes" id="UP001215231"/>
    </source>
</evidence>
<dbReference type="Proteomes" id="UP001215231">
    <property type="component" value="Chromosome"/>
</dbReference>